<reference evidence="2" key="1">
    <citation type="journal article" date="2014" name="Int. J. Syst. Evol. Microbiol.">
        <title>Complete genome of a new Firmicutes species belonging to the dominant human colonic microbiota ('Ruminococcus bicirculans') reveals two chromosomes and a selective capacity to utilize plant glucans.</title>
        <authorList>
            <consortium name="NISC Comparative Sequencing Program"/>
            <person name="Wegmann U."/>
            <person name="Louis P."/>
            <person name="Goesmann A."/>
            <person name="Henrissat B."/>
            <person name="Duncan S.H."/>
            <person name="Flint H.J."/>
        </authorList>
    </citation>
    <scope>NUCLEOTIDE SEQUENCE</scope>
    <source>
        <strain evidence="2">NBRC 110608</strain>
    </source>
</reference>
<accession>A0ABN6YUD4</accession>
<feature type="domain" description="MOSC" evidence="1">
    <location>
        <begin position="57"/>
        <end position="160"/>
    </location>
</feature>
<dbReference type="Pfam" id="PF03473">
    <property type="entry name" value="MOSC"/>
    <property type="match status" value="1"/>
</dbReference>
<reference evidence="2" key="2">
    <citation type="submission" date="2023-02" db="EMBL/GenBank/DDBJ databases">
        <authorList>
            <person name="Sun Q."/>
            <person name="Mori K."/>
        </authorList>
    </citation>
    <scope>NUCLEOTIDE SEQUENCE</scope>
    <source>
        <strain evidence="2">NBRC 110608</strain>
    </source>
</reference>
<evidence type="ECO:0000313" key="2">
    <source>
        <dbReference type="EMBL" id="BDZ59357.1"/>
    </source>
</evidence>
<name>A0ABN6YUD4_9MICO</name>
<sequence length="187" mass="20476">MTGDTVRVNHLDESTWIVGDPGLDAHLSAGMGQTLSISTERFRTSPGHGLCVTGGTATLRWCANRWGVNADPRRLRDNLVIETDEPFIEESWMGQEAYPGFSHNDVQPTRAPRCRIIDIGQDGLMATGRWLKPLAAERDMYLAVYSDITVPGRVNFGDRISLIQPGAALAVNDQWCPVVLPRGSVGC</sequence>
<organism evidence="2">
    <name type="scientific">Barrientosiimonas endolithica</name>
    <dbReference type="NCBI Taxonomy" id="1535208"/>
    <lineage>
        <taxon>Bacteria</taxon>
        <taxon>Bacillati</taxon>
        <taxon>Actinomycetota</taxon>
        <taxon>Actinomycetes</taxon>
        <taxon>Micrococcales</taxon>
        <taxon>Dermacoccaceae</taxon>
        <taxon>Barrientosiimonas</taxon>
    </lineage>
</organism>
<proteinExistence type="predicted"/>
<gene>
    <name evidence="2" type="ORF">GCM10025872_30140</name>
</gene>
<dbReference type="InterPro" id="IPR005302">
    <property type="entry name" value="MoCF_Sase_C"/>
</dbReference>
<dbReference type="EMBL" id="AP027735">
    <property type="protein sequence ID" value="BDZ59357.1"/>
    <property type="molecule type" value="Genomic_DNA"/>
</dbReference>
<dbReference type="RefSeq" id="WP_289231398.1">
    <property type="nucleotide sequence ID" value="NZ_AP027735.1"/>
</dbReference>
<evidence type="ECO:0000259" key="1">
    <source>
        <dbReference type="Pfam" id="PF03473"/>
    </source>
</evidence>
<protein>
    <recommendedName>
        <fullName evidence="1">MOSC domain-containing protein</fullName>
    </recommendedName>
</protein>